<dbReference type="GeneID" id="114438450"/>
<dbReference type="InParanoid" id="A0A6P7IJ59"/>
<keyword evidence="3 4" id="KW-0472">Membrane</keyword>
<dbReference type="RefSeq" id="XP_028265613.1">
    <property type="nucleotide sequence ID" value="XM_028409812.1"/>
</dbReference>
<feature type="chain" id="PRO_5027939437" evidence="5">
    <location>
        <begin position="26"/>
        <end position="201"/>
    </location>
</feature>
<evidence type="ECO:0000256" key="5">
    <source>
        <dbReference type="SAM" id="SignalP"/>
    </source>
</evidence>
<keyword evidence="2 4" id="KW-0812">Transmembrane</keyword>
<feature type="signal peptide" evidence="5">
    <location>
        <begin position="1"/>
        <end position="25"/>
    </location>
</feature>
<protein>
    <submittedName>
        <fullName evidence="8">CMRF35-like molecule 3</fullName>
    </submittedName>
</protein>
<reference evidence="8" key="1">
    <citation type="submission" date="2025-08" db="UniProtKB">
        <authorList>
            <consortium name="RefSeq"/>
        </authorList>
    </citation>
    <scope>IDENTIFICATION</scope>
</reference>
<dbReference type="InterPro" id="IPR003599">
    <property type="entry name" value="Ig_sub"/>
</dbReference>
<dbReference type="GO" id="GO:0005886">
    <property type="term" value="C:plasma membrane"/>
    <property type="evidence" value="ECO:0007669"/>
    <property type="project" value="TreeGrafter"/>
</dbReference>
<dbReference type="CDD" id="cd05716">
    <property type="entry name" value="IgV_pIgR_like"/>
    <property type="match status" value="1"/>
</dbReference>
<keyword evidence="5" id="KW-0732">Signal</keyword>
<feature type="transmembrane region" description="Helical" evidence="4">
    <location>
        <begin position="151"/>
        <end position="176"/>
    </location>
</feature>
<proteinExistence type="predicted"/>
<dbReference type="PANTHER" id="PTHR11860:SF111">
    <property type="entry name" value="IMMUNOGLOBULIN SUBTYPE DOMAIN-CONTAINING PROTEIN"/>
    <property type="match status" value="1"/>
</dbReference>
<dbReference type="Proteomes" id="UP000515145">
    <property type="component" value="Chromosome 7"/>
</dbReference>
<dbReference type="OrthoDB" id="284782at2759"/>
<keyword evidence="7" id="KW-1185">Reference proteome</keyword>
<dbReference type="SUPFAM" id="SSF48726">
    <property type="entry name" value="Immunoglobulin"/>
    <property type="match status" value="1"/>
</dbReference>
<evidence type="ECO:0000256" key="1">
    <source>
        <dbReference type="ARBA" id="ARBA00004370"/>
    </source>
</evidence>
<evidence type="ECO:0000256" key="2">
    <source>
        <dbReference type="ARBA" id="ARBA00022692"/>
    </source>
</evidence>
<dbReference type="AlphaFoldDB" id="A0A6P7IJ59"/>
<evidence type="ECO:0000256" key="4">
    <source>
        <dbReference type="SAM" id="Phobius"/>
    </source>
</evidence>
<name>A0A6P7IJ59_9TELE</name>
<comment type="subcellular location">
    <subcellularLocation>
        <location evidence="1">Membrane</location>
    </subcellularLocation>
</comment>
<dbReference type="InterPro" id="IPR036179">
    <property type="entry name" value="Ig-like_dom_sf"/>
</dbReference>
<dbReference type="SMART" id="SM00409">
    <property type="entry name" value="IG"/>
    <property type="match status" value="1"/>
</dbReference>
<dbReference type="InterPro" id="IPR013783">
    <property type="entry name" value="Ig-like_fold"/>
</dbReference>
<feature type="domain" description="Immunoglobulin" evidence="6">
    <location>
        <begin position="31"/>
        <end position="129"/>
    </location>
</feature>
<dbReference type="PANTHER" id="PTHR11860">
    <property type="entry name" value="POLYMERIC-IMMUNOGLOBULIN RECEPTOR"/>
    <property type="match status" value="1"/>
</dbReference>
<sequence length="201" mass="22756">MIGKTMFLNFVALFFMFLTKRTVDSVQLSAPAEVTGTYGGSVMVSCQYDLQFKDNTKYWCKGPVYEFCGVVVRTSRNRPNKRSFIVDDKEAGIFTVTMTALGDSDEDTYWCVISRSGRNVYTSVRLIISPAVATTTATQTTSSLILEQTSWWAALRWILFILMLCGLALTHITLWWRTKKAGRKSSLKQTQRDNTVIFIHG</sequence>
<dbReference type="GO" id="GO:0004888">
    <property type="term" value="F:transmembrane signaling receptor activity"/>
    <property type="evidence" value="ECO:0007669"/>
    <property type="project" value="TreeGrafter"/>
</dbReference>
<dbReference type="InterPro" id="IPR013106">
    <property type="entry name" value="Ig_V-set"/>
</dbReference>
<dbReference type="Pfam" id="PF07686">
    <property type="entry name" value="V-set"/>
    <property type="match status" value="1"/>
</dbReference>
<gene>
    <name evidence="8" type="primary">LOC114438450</name>
</gene>
<evidence type="ECO:0000313" key="7">
    <source>
        <dbReference type="Proteomes" id="UP000515145"/>
    </source>
</evidence>
<organism evidence="7 8">
    <name type="scientific">Parambassis ranga</name>
    <name type="common">Indian glassy fish</name>
    <dbReference type="NCBI Taxonomy" id="210632"/>
    <lineage>
        <taxon>Eukaryota</taxon>
        <taxon>Metazoa</taxon>
        <taxon>Chordata</taxon>
        <taxon>Craniata</taxon>
        <taxon>Vertebrata</taxon>
        <taxon>Euteleostomi</taxon>
        <taxon>Actinopterygii</taxon>
        <taxon>Neopterygii</taxon>
        <taxon>Teleostei</taxon>
        <taxon>Neoteleostei</taxon>
        <taxon>Acanthomorphata</taxon>
        <taxon>Ovalentaria</taxon>
        <taxon>Ambassidae</taxon>
        <taxon>Parambassis</taxon>
    </lineage>
</organism>
<keyword evidence="4" id="KW-1133">Transmembrane helix</keyword>
<dbReference type="InterPro" id="IPR050671">
    <property type="entry name" value="CD300_family_receptors"/>
</dbReference>
<accession>A0A6P7IJ59</accession>
<evidence type="ECO:0000259" key="6">
    <source>
        <dbReference type="SMART" id="SM00409"/>
    </source>
</evidence>
<dbReference type="Gene3D" id="2.60.40.10">
    <property type="entry name" value="Immunoglobulins"/>
    <property type="match status" value="1"/>
</dbReference>
<evidence type="ECO:0000256" key="3">
    <source>
        <dbReference type="ARBA" id="ARBA00023136"/>
    </source>
</evidence>
<evidence type="ECO:0000313" key="8">
    <source>
        <dbReference type="RefSeq" id="XP_028265613.1"/>
    </source>
</evidence>